<sequence length="313" mass="33752">MTSMQLRAVTTTTTTTTIICTTPIPFSTPLLNSICLATKSKTATPSPSLRSFLPTPPLFSSTSIPTGYTMAPDALGDANRKFWDERAGALFQEDWVKVLSKQLRDCLVSSVEFMGIRKSSPGGPSTKLIDYACGNGVVSHALFDNFDVIRGVDISDGMVTAYNDLAASLGIPPTRMRAAQGNLLDPATPLDDPDLYDADAIIMSMALHHTGDPQKIMAKMAERVRSGGVVVAIDWVTSDTDGAHKHSAAHGHHTTSKHSFNSEEMSELFAGAGCDKESFGFRTYHETSHIPEHITNTKGGVDRTFFIAKANKL</sequence>
<dbReference type="EMBL" id="JAPCWZ010000007">
    <property type="protein sequence ID" value="KAK8856646.1"/>
    <property type="molecule type" value="Genomic_DNA"/>
</dbReference>
<keyword evidence="2" id="KW-1185">Reference proteome</keyword>
<organism evidence="1 2">
    <name type="scientific">Apiospora arundinis</name>
    <dbReference type="NCBI Taxonomy" id="335852"/>
    <lineage>
        <taxon>Eukaryota</taxon>
        <taxon>Fungi</taxon>
        <taxon>Dikarya</taxon>
        <taxon>Ascomycota</taxon>
        <taxon>Pezizomycotina</taxon>
        <taxon>Sordariomycetes</taxon>
        <taxon>Xylariomycetidae</taxon>
        <taxon>Amphisphaeriales</taxon>
        <taxon>Apiosporaceae</taxon>
        <taxon>Apiospora</taxon>
    </lineage>
</organism>
<proteinExistence type="predicted"/>
<dbReference type="PANTHER" id="PTHR43861:SF1">
    <property type="entry name" value="TRANS-ACONITATE 2-METHYLTRANSFERASE"/>
    <property type="match status" value="1"/>
</dbReference>
<evidence type="ECO:0008006" key="3">
    <source>
        <dbReference type="Google" id="ProtNLM"/>
    </source>
</evidence>
<protein>
    <recommendedName>
        <fullName evidence="3">Methyltransferase domain-containing protein</fullName>
    </recommendedName>
</protein>
<accession>A0ABR2I2T1</accession>
<dbReference type="SUPFAM" id="SSF53335">
    <property type="entry name" value="S-adenosyl-L-methionine-dependent methyltransferases"/>
    <property type="match status" value="1"/>
</dbReference>
<dbReference type="Pfam" id="PF13489">
    <property type="entry name" value="Methyltransf_23"/>
    <property type="match status" value="1"/>
</dbReference>
<comment type="caution">
    <text evidence="1">The sequence shown here is derived from an EMBL/GenBank/DDBJ whole genome shotgun (WGS) entry which is preliminary data.</text>
</comment>
<dbReference type="Gene3D" id="3.40.50.150">
    <property type="entry name" value="Vaccinia Virus protein VP39"/>
    <property type="match status" value="1"/>
</dbReference>
<gene>
    <name evidence="1" type="ORF">PGQ11_012558</name>
</gene>
<evidence type="ECO:0000313" key="2">
    <source>
        <dbReference type="Proteomes" id="UP001390339"/>
    </source>
</evidence>
<reference evidence="1 2" key="1">
    <citation type="journal article" date="2024" name="IMA Fungus">
        <title>Apiospora arundinis, a panoply of carbohydrate-active enzymes and secondary metabolites.</title>
        <authorList>
            <person name="Sorensen T."/>
            <person name="Petersen C."/>
            <person name="Muurmann A.T."/>
            <person name="Christiansen J.V."/>
            <person name="Brundto M.L."/>
            <person name="Overgaard C.K."/>
            <person name="Boysen A.T."/>
            <person name="Wollenberg R.D."/>
            <person name="Larsen T.O."/>
            <person name="Sorensen J.L."/>
            <person name="Nielsen K.L."/>
            <person name="Sondergaard T.E."/>
        </authorList>
    </citation>
    <scope>NUCLEOTIDE SEQUENCE [LARGE SCALE GENOMIC DNA]</scope>
    <source>
        <strain evidence="1 2">AAU 773</strain>
    </source>
</reference>
<dbReference type="PANTHER" id="PTHR43861">
    <property type="entry name" value="TRANS-ACONITATE 2-METHYLTRANSFERASE-RELATED"/>
    <property type="match status" value="1"/>
</dbReference>
<dbReference type="InterPro" id="IPR029063">
    <property type="entry name" value="SAM-dependent_MTases_sf"/>
</dbReference>
<dbReference type="Proteomes" id="UP001390339">
    <property type="component" value="Unassembled WGS sequence"/>
</dbReference>
<name>A0ABR2I2T1_9PEZI</name>
<evidence type="ECO:0000313" key="1">
    <source>
        <dbReference type="EMBL" id="KAK8856646.1"/>
    </source>
</evidence>